<dbReference type="AlphaFoldDB" id="A0A2Z2HTP1"/>
<reference evidence="11" key="1">
    <citation type="submission" date="2017-02" db="EMBL/GenBank/DDBJ databases">
        <title>Natronthermophilus aegyptiacus gen. nov.,sp. nov., an aerobic, extremely halophilic alkalithermophilic archaeon isolated from the athalassohaline Wadi An Natrun, Egypt.</title>
        <authorList>
            <person name="Zhao B."/>
        </authorList>
    </citation>
    <scope>NUCLEOTIDE SEQUENCE [LARGE SCALE GENOMIC DNA]</scope>
    <source>
        <strain evidence="11">JW/NM-HA 15</strain>
    </source>
</reference>
<evidence type="ECO:0000256" key="6">
    <source>
        <dbReference type="ARBA" id="ARBA00022989"/>
    </source>
</evidence>
<comment type="similarity">
    <text evidence="8">Belongs to the binding-protein-dependent transport system permease family. LivHM subfamily.</text>
</comment>
<feature type="transmembrane region" description="Helical" evidence="9">
    <location>
        <begin position="12"/>
        <end position="30"/>
    </location>
</feature>
<feature type="transmembrane region" description="Helical" evidence="9">
    <location>
        <begin position="219"/>
        <end position="247"/>
    </location>
</feature>
<name>A0A2Z2HTP1_9EURY</name>
<feature type="transmembrane region" description="Helical" evidence="9">
    <location>
        <begin position="187"/>
        <end position="207"/>
    </location>
</feature>
<evidence type="ECO:0000313" key="11">
    <source>
        <dbReference type="Proteomes" id="UP000250088"/>
    </source>
</evidence>
<dbReference type="GeneID" id="32894988"/>
<proteinExistence type="inferred from homology"/>
<dbReference type="Pfam" id="PF02653">
    <property type="entry name" value="BPD_transp_2"/>
    <property type="match status" value="1"/>
</dbReference>
<dbReference type="OrthoDB" id="43815at2157"/>
<evidence type="ECO:0000256" key="5">
    <source>
        <dbReference type="ARBA" id="ARBA00022970"/>
    </source>
</evidence>
<keyword evidence="7 9" id="KW-0472">Membrane</keyword>
<dbReference type="EMBL" id="CP019893">
    <property type="protein sequence ID" value="ARS90532.1"/>
    <property type="molecule type" value="Genomic_DNA"/>
</dbReference>
<dbReference type="GO" id="GO:0005886">
    <property type="term" value="C:plasma membrane"/>
    <property type="evidence" value="ECO:0007669"/>
    <property type="project" value="UniProtKB-SubCell"/>
</dbReference>
<feature type="transmembrane region" description="Helical" evidence="9">
    <location>
        <begin position="259"/>
        <end position="280"/>
    </location>
</feature>
<evidence type="ECO:0000256" key="9">
    <source>
        <dbReference type="SAM" id="Phobius"/>
    </source>
</evidence>
<feature type="transmembrane region" description="Helical" evidence="9">
    <location>
        <begin position="90"/>
        <end position="109"/>
    </location>
</feature>
<evidence type="ECO:0000256" key="3">
    <source>
        <dbReference type="ARBA" id="ARBA00022475"/>
    </source>
</evidence>
<dbReference type="InterPro" id="IPR001851">
    <property type="entry name" value="ABC_transp_permease"/>
</dbReference>
<dbReference type="GO" id="GO:0022857">
    <property type="term" value="F:transmembrane transporter activity"/>
    <property type="evidence" value="ECO:0007669"/>
    <property type="project" value="InterPro"/>
</dbReference>
<evidence type="ECO:0000256" key="8">
    <source>
        <dbReference type="ARBA" id="ARBA00037998"/>
    </source>
</evidence>
<dbReference type="CDD" id="cd06582">
    <property type="entry name" value="TM_PBP1_LivH_like"/>
    <property type="match status" value="1"/>
</dbReference>
<evidence type="ECO:0000256" key="4">
    <source>
        <dbReference type="ARBA" id="ARBA00022692"/>
    </source>
</evidence>
<keyword evidence="6 9" id="KW-1133">Transmembrane helix</keyword>
<dbReference type="PANTHER" id="PTHR11795">
    <property type="entry name" value="BRANCHED-CHAIN AMINO ACID TRANSPORT SYSTEM PERMEASE PROTEIN LIVH"/>
    <property type="match status" value="1"/>
</dbReference>
<gene>
    <name evidence="10" type="ORF">B1756_12885</name>
</gene>
<protein>
    <submittedName>
        <fullName evidence="10">Branched-chain amino acid ABC transporter permease</fullName>
    </submittedName>
</protein>
<feature type="transmembrane region" description="Helical" evidence="9">
    <location>
        <begin position="129"/>
        <end position="156"/>
    </location>
</feature>
<dbReference type="RefSeq" id="WP_086888903.1">
    <property type="nucleotide sequence ID" value="NZ_CP019893.1"/>
</dbReference>
<dbReference type="InterPro" id="IPR052157">
    <property type="entry name" value="BCAA_transport_permease"/>
</dbReference>
<feature type="transmembrane region" description="Helical" evidence="9">
    <location>
        <begin position="60"/>
        <end position="78"/>
    </location>
</feature>
<dbReference type="PANTHER" id="PTHR11795:SF450">
    <property type="entry name" value="ABC TRANSPORTER PERMEASE PROTEIN"/>
    <property type="match status" value="1"/>
</dbReference>
<keyword evidence="2" id="KW-0813">Transport</keyword>
<accession>A0A2Z2HTP1</accession>
<evidence type="ECO:0000256" key="2">
    <source>
        <dbReference type="ARBA" id="ARBA00022448"/>
    </source>
</evidence>
<dbReference type="KEGG" id="naj:B1756_12885"/>
<evidence type="ECO:0000256" key="7">
    <source>
        <dbReference type="ARBA" id="ARBA00023136"/>
    </source>
</evidence>
<dbReference type="GO" id="GO:0006865">
    <property type="term" value="P:amino acid transport"/>
    <property type="evidence" value="ECO:0007669"/>
    <property type="project" value="UniProtKB-KW"/>
</dbReference>
<keyword evidence="4 9" id="KW-0812">Transmembrane</keyword>
<sequence>MVDFVGIASNTLILGSLYALIAIGFTLIFGVAGQANLAHGATITIGAFTAWFVASLGLGVWVGLAAALVTGALFHLVLYQVFIRHIDDPINVLILTLLAWFVVEYGFRAAVGTEPRSVPSLFAGYTPEIAGFSILYNNLLIVVLSWVFIVALFLFINRTKTGQAIIATSMNEKGAALVGVKTDRITLFTWVLAGLLAGCAGVLYATSRSATYSMGETPLILAFAIVILGGIGSIQGSVIAAYVVGFLEVFTVSAVSPRLSGMTALLLIVLVLLFKPTGLYGRELPA</sequence>
<feature type="transmembrane region" description="Helical" evidence="9">
    <location>
        <begin position="37"/>
        <end position="54"/>
    </location>
</feature>
<comment type="subcellular location">
    <subcellularLocation>
        <location evidence="1">Cell membrane</location>
        <topology evidence="1">Multi-pass membrane protein</topology>
    </subcellularLocation>
</comment>
<keyword evidence="3" id="KW-1003">Cell membrane</keyword>
<organism evidence="10 11">
    <name type="scientific">Natrarchaeobaculum aegyptiacum</name>
    <dbReference type="NCBI Taxonomy" id="745377"/>
    <lineage>
        <taxon>Archaea</taxon>
        <taxon>Methanobacteriati</taxon>
        <taxon>Methanobacteriota</taxon>
        <taxon>Stenosarchaea group</taxon>
        <taxon>Halobacteria</taxon>
        <taxon>Halobacteriales</taxon>
        <taxon>Natrialbaceae</taxon>
        <taxon>Natrarchaeobaculum</taxon>
    </lineage>
</organism>
<keyword evidence="11" id="KW-1185">Reference proteome</keyword>
<dbReference type="Proteomes" id="UP000250088">
    <property type="component" value="Chromosome"/>
</dbReference>
<keyword evidence="5" id="KW-0029">Amino-acid transport</keyword>
<evidence type="ECO:0000313" key="10">
    <source>
        <dbReference type="EMBL" id="ARS90532.1"/>
    </source>
</evidence>
<evidence type="ECO:0000256" key="1">
    <source>
        <dbReference type="ARBA" id="ARBA00004651"/>
    </source>
</evidence>